<proteinExistence type="predicted"/>
<evidence type="ECO:0000313" key="2">
    <source>
        <dbReference type="Proteomes" id="UP001526143"/>
    </source>
</evidence>
<reference evidence="1 2" key="1">
    <citation type="submission" date="2022-10" db="EMBL/GenBank/DDBJ databases">
        <title>Identification of biosynthetic pathway for the production of the potent trypsin inhibitor radiosumin.</title>
        <authorList>
            <person name="Fewer D.P."/>
            <person name="Delbaje E."/>
            <person name="Ouyang X."/>
            <person name="Agostino P.D."/>
            <person name="Wahlsten M."/>
            <person name="Jokela J."/>
            <person name="Permi P."/>
            <person name="Haapaniemi E."/>
            <person name="Koistinen H."/>
        </authorList>
    </citation>
    <scope>NUCLEOTIDE SEQUENCE [LARGE SCALE GENOMIC DNA]</scope>
    <source>
        <strain evidence="1 2">NIES-515</strain>
    </source>
</reference>
<comment type="caution">
    <text evidence="1">The sequence shown here is derived from an EMBL/GenBank/DDBJ whole genome shotgun (WGS) entry which is preliminary data.</text>
</comment>
<dbReference type="EMBL" id="JAOWRF010000008">
    <property type="protein sequence ID" value="MCV3212116.1"/>
    <property type="molecule type" value="Genomic_DNA"/>
</dbReference>
<sequence>MNPSDKVKDRINLSMVEAAKIPSLISPKKTIFLEPTANTGIALFSGGSRTELPSYSNNTP</sequence>
<protein>
    <submittedName>
        <fullName evidence="1">Uncharacterized protein</fullName>
    </submittedName>
</protein>
<keyword evidence="2" id="KW-1185">Reference proteome</keyword>
<gene>
    <name evidence="1" type="ORF">OGM63_01005</name>
</gene>
<dbReference type="Gene3D" id="3.40.50.1100">
    <property type="match status" value="1"/>
</dbReference>
<organism evidence="1 2">
    <name type="scientific">Plectonema radiosum NIES-515</name>
    <dbReference type="NCBI Taxonomy" id="2986073"/>
    <lineage>
        <taxon>Bacteria</taxon>
        <taxon>Bacillati</taxon>
        <taxon>Cyanobacteriota</taxon>
        <taxon>Cyanophyceae</taxon>
        <taxon>Oscillatoriophycideae</taxon>
        <taxon>Oscillatoriales</taxon>
        <taxon>Microcoleaceae</taxon>
        <taxon>Plectonema</taxon>
    </lineage>
</organism>
<name>A0ABT3ASL3_9CYAN</name>
<dbReference type="RefSeq" id="WP_263743634.1">
    <property type="nucleotide sequence ID" value="NZ_JAOWRF010000008.1"/>
</dbReference>
<evidence type="ECO:0000313" key="1">
    <source>
        <dbReference type="EMBL" id="MCV3212116.1"/>
    </source>
</evidence>
<accession>A0ABT3ASL3</accession>
<dbReference type="InterPro" id="IPR036052">
    <property type="entry name" value="TrpB-like_PALP_sf"/>
</dbReference>
<dbReference type="Proteomes" id="UP001526143">
    <property type="component" value="Unassembled WGS sequence"/>
</dbReference>